<evidence type="ECO:0000256" key="3">
    <source>
        <dbReference type="SAM" id="MobiDB-lite"/>
    </source>
</evidence>
<evidence type="ECO:0000259" key="4">
    <source>
        <dbReference type="Pfam" id="PF00808"/>
    </source>
</evidence>
<feature type="domain" description="Transcription factor CBF/NF-Y/archaeal histone" evidence="4">
    <location>
        <begin position="31"/>
        <end position="91"/>
    </location>
</feature>
<dbReference type="GO" id="GO:0006261">
    <property type="term" value="P:DNA-templated DNA replication"/>
    <property type="evidence" value="ECO:0007669"/>
    <property type="project" value="TreeGrafter"/>
</dbReference>
<accession>A0A7J7IMP1</accession>
<dbReference type="SUPFAM" id="SSF47113">
    <property type="entry name" value="Histone-fold"/>
    <property type="match status" value="1"/>
</dbReference>
<reference evidence="5 6" key="1">
    <citation type="journal article" date="2020" name="J. Phycol.">
        <title>Comparative genome analysis reveals Cyanidiococcus gen. nov., a new extremophilic red algal genus sister to Cyanidioschyzon (Cyanidioschyzonaceae, Rhodophyta).</title>
        <authorList>
            <person name="Liu S.-L."/>
            <person name="Chiang Y.-R."/>
            <person name="Yoon H.S."/>
            <person name="Fu H.-Y."/>
        </authorList>
    </citation>
    <scope>NUCLEOTIDE SEQUENCE [LARGE SCALE GENOMIC DNA]</scope>
    <source>
        <strain evidence="5 6">THAL066</strain>
    </source>
</reference>
<feature type="region of interest" description="Disordered" evidence="3">
    <location>
        <begin position="1"/>
        <end position="24"/>
    </location>
</feature>
<keyword evidence="6" id="KW-1185">Reference proteome</keyword>
<dbReference type="GO" id="GO:0008623">
    <property type="term" value="C:CHRAC"/>
    <property type="evidence" value="ECO:0007669"/>
    <property type="project" value="TreeGrafter"/>
</dbReference>
<dbReference type="EMBL" id="VWRR01000005">
    <property type="protein sequence ID" value="KAF6004010.1"/>
    <property type="molecule type" value="Genomic_DNA"/>
</dbReference>
<dbReference type="InterPro" id="IPR009072">
    <property type="entry name" value="Histone-fold"/>
</dbReference>
<keyword evidence="2" id="KW-0539">Nucleus</keyword>
<sequence length="149" mass="16844">MEDQERHLTPVSEDNEEKRTVEAESSESVVLPLSRVRKIIKYDSEVSTVREDAVTAIARATELFLEYFLEETYREASTRSRGRVKRLNYDDFSKTVQEIEALHFLVDVIPPRKRFGSLQGSLAGKASIQFGGSEKIEDSDTPEATKMAG</sequence>
<proteinExistence type="predicted"/>
<evidence type="ECO:0000313" key="5">
    <source>
        <dbReference type="EMBL" id="KAF6004010.1"/>
    </source>
</evidence>
<dbReference type="PANTHER" id="PTHR10252:SF54">
    <property type="entry name" value="CHROMATIN ACCESSIBILITY COMPLEX PROTEIN 1"/>
    <property type="match status" value="1"/>
</dbReference>
<dbReference type="Gene3D" id="1.10.20.10">
    <property type="entry name" value="Histone, subunit A"/>
    <property type="match status" value="1"/>
</dbReference>
<comment type="caution">
    <text evidence="5">The sequence shown here is derived from an EMBL/GenBank/DDBJ whole genome shotgun (WGS) entry which is preliminary data.</text>
</comment>
<organism evidence="5 6">
    <name type="scientific">Cyanidiococcus yangmingshanensis</name>
    <dbReference type="NCBI Taxonomy" id="2690220"/>
    <lineage>
        <taxon>Eukaryota</taxon>
        <taxon>Rhodophyta</taxon>
        <taxon>Bangiophyceae</taxon>
        <taxon>Cyanidiales</taxon>
        <taxon>Cyanidiaceae</taxon>
        <taxon>Cyanidiococcus</taxon>
    </lineage>
</organism>
<dbReference type="InterPro" id="IPR003958">
    <property type="entry name" value="CBFA_NFYB_domain"/>
</dbReference>
<evidence type="ECO:0000313" key="6">
    <source>
        <dbReference type="Proteomes" id="UP000530660"/>
    </source>
</evidence>
<dbReference type="Pfam" id="PF00808">
    <property type="entry name" value="CBFD_NFYB_HMF"/>
    <property type="match status" value="1"/>
</dbReference>
<dbReference type="PANTHER" id="PTHR10252">
    <property type="entry name" value="HISTONE-LIKE TRANSCRIPTION FACTOR CCAAT-RELATED"/>
    <property type="match status" value="1"/>
</dbReference>
<evidence type="ECO:0000256" key="1">
    <source>
        <dbReference type="ARBA" id="ARBA00004123"/>
    </source>
</evidence>
<dbReference type="AlphaFoldDB" id="A0A7J7IMP1"/>
<dbReference type="InterPro" id="IPR050568">
    <property type="entry name" value="Transcr_DNA_Rep_Reg"/>
</dbReference>
<dbReference type="OrthoDB" id="1272441at2759"/>
<protein>
    <recommendedName>
        <fullName evidence="4">Transcription factor CBF/NF-Y/archaeal histone domain-containing protein</fullName>
    </recommendedName>
</protein>
<gene>
    <name evidence="5" type="ORF">F1559_004840</name>
</gene>
<name>A0A7J7IMP1_9RHOD</name>
<dbReference type="GO" id="GO:0046982">
    <property type="term" value="F:protein heterodimerization activity"/>
    <property type="evidence" value="ECO:0007669"/>
    <property type="project" value="InterPro"/>
</dbReference>
<evidence type="ECO:0000256" key="2">
    <source>
        <dbReference type="ARBA" id="ARBA00023242"/>
    </source>
</evidence>
<dbReference type="Proteomes" id="UP000530660">
    <property type="component" value="Unassembled WGS sequence"/>
</dbReference>
<dbReference type="CDD" id="cd22924">
    <property type="entry name" value="HFD_CHRAC1-like"/>
    <property type="match status" value="1"/>
</dbReference>
<comment type="subcellular location">
    <subcellularLocation>
        <location evidence="1">Nucleus</location>
    </subcellularLocation>
</comment>